<reference evidence="3" key="1">
    <citation type="journal article" date="2017" name="Nat. Ecol. Evol.">
        <title>Genome expansion and lineage-specific genetic innovations in the forest pathogenic fungi Armillaria.</title>
        <authorList>
            <person name="Sipos G."/>
            <person name="Prasanna A.N."/>
            <person name="Walter M.C."/>
            <person name="O'Connor E."/>
            <person name="Balint B."/>
            <person name="Krizsan K."/>
            <person name="Kiss B."/>
            <person name="Hess J."/>
            <person name="Varga T."/>
            <person name="Slot J."/>
            <person name="Riley R."/>
            <person name="Boka B."/>
            <person name="Rigling D."/>
            <person name="Barry K."/>
            <person name="Lee J."/>
            <person name="Mihaltcheva S."/>
            <person name="LaButti K."/>
            <person name="Lipzen A."/>
            <person name="Waldron R."/>
            <person name="Moloney N.M."/>
            <person name="Sperisen C."/>
            <person name="Kredics L."/>
            <person name="Vagvoelgyi C."/>
            <person name="Patrignani A."/>
            <person name="Fitzpatrick D."/>
            <person name="Nagy I."/>
            <person name="Doyle S."/>
            <person name="Anderson J.B."/>
            <person name="Grigoriev I.V."/>
            <person name="Gueldener U."/>
            <person name="Muensterkoetter M."/>
            <person name="Nagy L.G."/>
        </authorList>
    </citation>
    <scope>NUCLEOTIDE SEQUENCE [LARGE SCALE GENOMIC DNA]</scope>
    <source>
        <strain evidence="3">C18/9</strain>
    </source>
</reference>
<keyword evidence="1" id="KW-0472">Membrane</keyword>
<dbReference type="OMA" id="LIMVTRN"/>
<dbReference type="AlphaFoldDB" id="A0A284QVS9"/>
<evidence type="ECO:0000313" key="3">
    <source>
        <dbReference type="Proteomes" id="UP000219338"/>
    </source>
</evidence>
<protein>
    <submittedName>
        <fullName evidence="2">Uncharacterized protein</fullName>
    </submittedName>
</protein>
<accession>A0A284QVS9</accession>
<name>A0A284QVS9_ARMOS</name>
<organism evidence="2 3">
    <name type="scientific">Armillaria ostoyae</name>
    <name type="common">Armillaria root rot fungus</name>
    <dbReference type="NCBI Taxonomy" id="47428"/>
    <lineage>
        <taxon>Eukaryota</taxon>
        <taxon>Fungi</taxon>
        <taxon>Dikarya</taxon>
        <taxon>Basidiomycota</taxon>
        <taxon>Agaricomycotina</taxon>
        <taxon>Agaricomycetes</taxon>
        <taxon>Agaricomycetidae</taxon>
        <taxon>Agaricales</taxon>
        <taxon>Marasmiineae</taxon>
        <taxon>Physalacriaceae</taxon>
        <taxon>Armillaria</taxon>
    </lineage>
</organism>
<keyword evidence="1" id="KW-0812">Transmembrane</keyword>
<keyword evidence="3" id="KW-1185">Reference proteome</keyword>
<dbReference type="OrthoDB" id="284718at2759"/>
<dbReference type="EMBL" id="FUEG01000002">
    <property type="protein sequence ID" value="SJL00552.1"/>
    <property type="molecule type" value="Genomic_DNA"/>
</dbReference>
<evidence type="ECO:0000256" key="1">
    <source>
        <dbReference type="SAM" id="Phobius"/>
    </source>
</evidence>
<feature type="transmembrane region" description="Helical" evidence="1">
    <location>
        <begin position="75"/>
        <end position="95"/>
    </location>
</feature>
<dbReference type="Proteomes" id="UP000219338">
    <property type="component" value="Unassembled WGS sequence"/>
</dbReference>
<gene>
    <name evidence="2" type="ORF">ARMOST_03865</name>
</gene>
<dbReference type="STRING" id="47428.A0A284QVS9"/>
<proteinExistence type="predicted"/>
<sequence length="104" mass="11342">MSTKDDPRDAAFATKFTLPPTWYRESEGLGTSGMFLSGLIMVTRNRYLAWPSVLFGLNQYVNQHPMRAKEGTGGLSNLLLCISALVASYMPLFVINTPSGAPAL</sequence>
<evidence type="ECO:0000313" key="2">
    <source>
        <dbReference type="EMBL" id="SJL00552.1"/>
    </source>
</evidence>
<keyword evidence="1" id="KW-1133">Transmembrane helix</keyword>